<dbReference type="InterPro" id="IPR003692">
    <property type="entry name" value="Hydantoinase_B"/>
</dbReference>
<dbReference type="EMBL" id="JAJAQI010000047">
    <property type="protein sequence ID" value="MCB4824579.1"/>
    <property type="molecule type" value="Genomic_DNA"/>
</dbReference>
<reference evidence="2" key="1">
    <citation type="submission" date="2021-10" db="EMBL/GenBank/DDBJ databases">
        <title>Roseicella aerolatum sp. nov., isolated from aerosols of e-waste dismantling site.</title>
        <authorList>
            <person name="Qin T."/>
        </authorList>
    </citation>
    <scope>NUCLEOTIDE SEQUENCE</scope>
    <source>
        <strain evidence="2">GB24</strain>
    </source>
</reference>
<dbReference type="GO" id="GO:0006749">
    <property type="term" value="P:glutathione metabolic process"/>
    <property type="evidence" value="ECO:0007669"/>
    <property type="project" value="TreeGrafter"/>
</dbReference>
<dbReference type="Pfam" id="PF02538">
    <property type="entry name" value="Hydantoinase_B"/>
    <property type="match status" value="1"/>
</dbReference>
<feature type="domain" description="Hydantoinase B/oxoprolinase" evidence="1">
    <location>
        <begin position="5"/>
        <end position="556"/>
    </location>
</feature>
<dbReference type="PANTHER" id="PTHR11365">
    <property type="entry name" value="5-OXOPROLINASE RELATED"/>
    <property type="match status" value="1"/>
</dbReference>
<evidence type="ECO:0000313" key="2">
    <source>
        <dbReference type="EMBL" id="MCB4824579.1"/>
    </source>
</evidence>
<protein>
    <submittedName>
        <fullName evidence="2">Hydantoinase B/oxoprolinase family protein</fullName>
    </submittedName>
</protein>
<comment type="caution">
    <text evidence="2">The sequence shown here is derived from an EMBL/GenBank/DDBJ whole genome shotgun (WGS) entry which is preliminary data.</text>
</comment>
<name>A0A9X1II97_9PROT</name>
<dbReference type="InterPro" id="IPR045079">
    <property type="entry name" value="Oxoprolinase-like"/>
</dbReference>
<gene>
    <name evidence="2" type="ORF">LHA35_22895</name>
</gene>
<dbReference type="PANTHER" id="PTHR11365:SF23">
    <property type="entry name" value="HYPOTHETICAL 5-OXOPROLINASE (EUROFUNG)-RELATED"/>
    <property type="match status" value="1"/>
</dbReference>
<dbReference type="AlphaFoldDB" id="A0A9X1II97"/>
<dbReference type="RefSeq" id="WP_226612519.1">
    <property type="nucleotide sequence ID" value="NZ_JAJAQI010000047.1"/>
</dbReference>
<organism evidence="2 3">
    <name type="scientific">Roseicella aerolata</name>
    <dbReference type="NCBI Taxonomy" id="2883479"/>
    <lineage>
        <taxon>Bacteria</taxon>
        <taxon>Pseudomonadati</taxon>
        <taxon>Pseudomonadota</taxon>
        <taxon>Alphaproteobacteria</taxon>
        <taxon>Acetobacterales</taxon>
        <taxon>Roseomonadaceae</taxon>
        <taxon>Roseicella</taxon>
    </lineage>
</organism>
<dbReference type="GO" id="GO:0017168">
    <property type="term" value="F:5-oxoprolinase (ATP-hydrolyzing) activity"/>
    <property type="evidence" value="ECO:0007669"/>
    <property type="project" value="TreeGrafter"/>
</dbReference>
<accession>A0A9X1II97</accession>
<evidence type="ECO:0000259" key="1">
    <source>
        <dbReference type="Pfam" id="PF02538"/>
    </source>
</evidence>
<evidence type="ECO:0000313" key="3">
    <source>
        <dbReference type="Proteomes" id="UP001139311"/>
    </source>
</evidence>
<dbReference type="Proteomes" id="UP001139311">
    <property type="component" value="Unassembled WGS sequence"/>
</dbReference>
<sequence>MTPCDPVTLEIIRGAARAAQAEMEALLERTAMSAFIREKKDFYTAIFDAEGAMAVGSDLPIFGDIVGPVLQRYPLDDMRPGDLYWYNDCYGSRGAVSHSNDQVFLVPVFLGGTASDDGGAQGHPATPGITGAAGRGCLDRPRRGPVRIGFVMGWAHFSDIGGLRPGSLSPEATDHFQEGIIIPPVRLQRDGRTNEDLLRTFWRNSRFPTQSEGDTRALMAAVRLGEARLAEIAARFGAEVLADAFAQLLARTESIVRAKLKATFPVGTTRFADAIDSDGQGNGPFVLRLALTRTEEGRFILDATETDDQAPGPVNLLMHPDVPGMALGLYFLQGEAGQVLNAGGPRAIDEVRLREGSLLWPRSPGPLGLRGLTMMRLLAALHGLVAVARHGEAPASHSAYVILALRGEHQGRRFLMTDGVAVGYGARPFADGVDAVYFVAQENYPVEFMELSYPVRLRAYGIQRDSGGAGRWRGGCGVVREYEVLADTAQVAVRIDSVRNPPWGVAGGLNGGSGRAVVNPGTPQERVLPALSDGTVLRRGDVLRLETGGGGGWGHPFDRPAEEVLADVLGGFVSPEAAARDYGLAIQDGAVDAAHTAALRAARGEAKLFHRRGYTDAVV</sequence>
<dbReference type="GO" id="GO:0005829">
    <property type="term" value="C:cytosol"/>
    <property type="evidence" value="ECO:0007669"/>
    <property type="project" value="TreeGrafter"/>
</dbReference>
<proteinExistence type="predicted"/>
<keyword evidence="3" id="KW-1185">Reference proteome</keyword>